<keyword evidence="4" id="KW-1185">Reference proteome</keyword>
<dbReference type="Proteomes" id="UP000276379">
    <property type="component" value="Unassembled WGS sequence"/>
</dbReference>
<protein>
    <submittedName>
        <fullName evidence="3">Uncharacterized protein</fullName>
    </submittedName>
</protein>
<feature type="region of interest" description="Disordered" evidence="1">
    <location>
        <begin position="73"/>
        <end position="116"/>
    </location>
</feature>
<evidence type="ECO:0000313" key="3">
    <source>
        <dbReference type="EMBL" id="RRQ80789.1"/>
    </source>
</evidence>
<accession>A0A426RYH3</accession>
<reference evidence="3 4" key="1">
    <citation type="submission" date="2017-10" db="EMBL/GenBank/DDBJ databases">
        <title>Draft genome of actinobacteria isolated from guarana (Paullinia cupana (Mart.) Ducke.</title>
        <authorList>
            <person name="Siqueira K.A."/>
            <person name="Liotti R.G."/>
            <person name="Mendes T.A."/>
            <person name="Soares M.A."/>
        </authorList>
    </citation>
    <scope>NUCLEOTIDE SEQUENCE [LARGE SCALE GENOMIC DNA]</scope>
    <source>
        <strain evidence="3 4">199</strain>
    </source>
</reference>
<evidence type="ECO:0000256" key="1">
    <source>
        <dbReference type="SAM" id="MobiDB-lite"/>
    </source>
</evidence>
<keyword evidence="2" id="KW-1133">Transmembrane helix</keyword>
<dbReference type="AlphaFoldDB" id="A0A426RYH3"/>
<feature type="compositionally biased region" description="Pro residues" evidence="1">
    <location>
        <begin position="79"/>
        <end position="105"/>
    </location>
</feature>
<organism evidence="3 4">
    <name type="scientific">Streptomyces griseofuscus</name>
    <dbReference type="NCBI Taxonomy" id="146922"/>
    <lineage>
        <taxon>Bacteria</taxon>
        <taxon>Bacillati</taxon>
        <taxon>Actinomycetota</taxon>
        <taxon>Actinomycetes</taxon>
        <taxon>Kitasatosporales</taxon>
        <taxon>Streptomycetaceae</taxon>
        <taxon>Streptomyces</taxon>
    </lineage>
</organism>
<keyword evidence="2" id="KW-0812">Transmembrane</keyword>
<name>A0A426RYH3_9ACTN</name>
<feature type="transmembrane region" description="Helical" evidence="2">
    <location>
        <begin position="49"/>
        <end position="72"/>
    </location>
</feature>
<comment type="caution">
    <text evidence="3">The sequence shown here is derived from an EMBL/GenBank/DDBJ whole genome shotgun (WGS) entry which is preliminary data.</text>
</comment>
<proteinExistence type="predicted"/>
<dbReference type="RefSeq" id="WP_125210628.1">
    <property type="nucleotide sequence ID" value="NZ_PDER01000013.1"/>
</dbReference>
<dbReference type="EMBL" id="PDES01000016">
    <property type="protein sequence ID" value="RRQ80789.1"/>
    <property type="molecule type" value="Genomic_DNA"/>
</dbReference>
<sequence>MNHSPVEGSVREPVEERLRAALAARANAVGPAELRPLRPPTDALRTHRLSLRGTVAGLLALAAVAALVLFTLHGGGSRPAPPAHPPRPSVGTPSPVPSSAPPTPVASPSTPEPDAR</sequence>
<evidence type="ECO:0000256" key="2">
    <source>
        <dbReference type="SAM" id="Phobius"/>
    </source>
</evidence>
<evidence type="ECO:0000313" key="4">
    <source>
        <dbReference type="Proteomes" id="UP000276379"/>
    </source>
</evidence>
<gene>
    <name evidence="3" type="ORF">CQW44_32715</name>
</gene>
<keyword evidence="2" id="KW-0472">Membrane</keyword>